<protein>
    <submittedName>
        <fullName evidence="1">Uncharacterized protein</fullName>
    </submittedName>
</protein>
<name>A0A9R1XST4_LACSA</name>
<keyword evidence="2" id="KW-1185">Reference proteome</keyword>
<evidence type="ECO:0000313" key="2">
    <source>
        <dbReference type="Proteomes" id="UP000235145"/>
    </source>
</evidence>
<dbReference type="Proteomes" id="UP000235145">
    <property type="component" value="Unassembled WGS sequence"/>
</dbReference>
<comment type="caution">
    <text evidence="1">The sequence shown here is derived from an EMBL/GenBank/DDBJ whole genome shotgun (WGS) entry which is preliminary data.</text>
</comment>
<gene>
    <name evidence="1" type="ORF">LSAT_V11C100041320</name>
</gene>
<proteinExistence type="predicted"/>
<dbReference type="EMBL" id="NBSK02000001">
    <property type="protein sequence ID" value="KAJ0224481.1"/>
    <property type="molecule type" value="Genomic_DNA"/>
</dbReference>
<sequence>MTVLLSGEATCCGSVANPVNLALHHPHFKTKDVLQNPTHVQITNAPTISTMEMVVEHQNNCWLDRLVEHFSFSVIWVTQVLKMIIKKRDEYLNLYFVMKLISSLFTVD</sequence>
<organism evidence="1 2">
    <name type="scientific">Lactuca sativa</name>
    <name type="common">Garden lettuce</name>
    <dbReference type="NCBI Taxonomy" id="4236"/>
    <lineage>
        <taxon>Eukaryota</taxon>
        <taxon>Viridiplantae</taxon>
        <taxon>Streptophyta</taxon>
        <taxon>Embryophyta</taxon>
        <taxon>Tracheophyta</taxon>
        <taxon>Spermatophyta</taxon>
        <taxon>Magnoliopsida</taxon>
        <taxon>eudicotyledons</taxon>
        <taxon>Gunneridae</taxon>
        <taxon>Pentapetalae</taxon>
        <taxon>asterids</taxon>
        <taxon>campanulids</taxon>
        <taxon>Asterales</taxon>
        <taxon>Asteraceae</taxon>
        <taxon>Cichorioideae</taxon>
        <taxon>Cichorieae</taxon>
        <taxon>Lactucinae</taxon>
        <taxon>Lactuca</taxon>
    </lineage>
</organism>
<reference evidence="1 2" key="1">
    <citation type="journal article" date="2017" name="Nat. Commun.">
        <title>Genome assembly with in vitro proximity ligation data and whole-genome triplication in lettuce.</title>
        <authorList>
            <person name="Reyes-Chin-Wo S."/>
            <person name="Wang Z."/>
            <person name="Yang X."/>
            <person name="Kozik A."/>
            <person name="Arikit S."/>
            <person name="Song C."/>
            <person name="Xia L."/>
            <person name="Froenicke L."/>
            <person name="Lavelle D.O."/>
            <person name="Truco M.J."/>
            <person name="Xia R."/>
            <person name="Zhu S."/>
            <person name="Xu C."/>
            <person name="Xu H."/>
            <person name="Xu X."/>
            <person name="Cox K."/>
            <person name="Korf I."/>
            <person name="Meyers B.C."/>
            <person name="Michelmore R.W."/>
        </authorList>
    </citation>
    <scope>NUCLEOTIDE SEQUENCE [LARGE SCALE GENOMIC DNA]</scope>
    <source>
        <strain evidence="2">cv. Salinas</strain>
        <tissue evidence="1">Seedlings</tissue>
    </source>
</reference>
<accession>A0A9R1XST4</accession>
<dbReference type="AlphaFoldDB" id="A0A9R1XST4"/>
<evidence type="ECO:0000313" key="1">
    <source>
        <dbReference type="EMBL" id="KAJ0224481.1"/>
    </source>
</evidence>